<dbReference type="Gene3D" id="3.40.1160.10">
    <property type="entry name" value="Acetylglutamate kinase-like"/>
    <property type="match status" value="1"/>
</dbReference>
<feature type="binding site" evidence="9">
    <location>
        <begin position="67"/>
        <end position="68"/>
    </location>
    <ligand>
        <name>substrate</name>
    </ligand>
</feature>
<dbReference type="GO" id="GO:0003991">
    <property type="term" value="F:acetylglutamate kinase activity"/>
    <property type="evidence" value="ECO:0007669"/>
    <property type="project" value="UniProtKB-UniRule"/>
</dbReference>
<dbReference type="InterPro" id="IPR001048">
    <property type="entry name" value="Asp/Glu/Uridylate_kinase"/>
</dbReference>
<dbReference type="UniPathway" id="UPA00068">
    <property type="reaction ID" value="UER00107"/>
</dbReference>
<dbReference type="AlphaFoldDB" id="A0A1F2UUW1"/>
<evidence type="ECO:0000313" key="12">
    <source>
        <dbReference type="Proteomes" id="UP000178086"/>
    </source>
</evidence>
<evidence type="ECO:0000259" key="10">
    <source>
        <dbReference type="Pfam" id="PF00696"/>
    </source>
</evidence>
<organism evidence="11 12">
    <name type="scientific">Candidatus Aquicultor primus</name>
    <dbReference type="NCBI Taxonomy" id="1797195"/>
    <lineage>
        <taxon>Bacteria</taxon>
        <taxon>Bacillati</taxon>
        <taxon>Actinomycetota</taxon>
        <taxon>Candidatus Aquicultoria</taxon>
        <taxon>Candidatus Aquicultorales</taxon>
        <taxon>Candidatus Aquicultoraceae</taxon>
        <taxon>Candidatus Aquicultor</taxon>
    </lineage>
</organism>
<evidence type="ECO:0000256" key="9">
    <source>
        <dbReference type="HAMAP-Rule" id="MF_00082"/>
    </source>
</evidence>
<reference evidence="11 12" key="1">
    <citation type="journal article" date="2016" name="Nat. Commun.">
        <title>Thousands of microbial genomes shed light on interconnected biogeochemical processes in an aquifer system.</title>
        <authorList>
            <person name="Anantharaman K."/>
            <person name="Brown C.T."/>
            <person name="Hug L.A."/>
            <person name="Sharon I."/>
            <person name="Castelle C.J."/>
            <person name="Probst A.J."/>
            <person name="Thomas B.C."/>
            <person name="Singh A."/>
            <person name="Wilkins M.J."/>
            <person name="Karaoz U."/>
            <person name="Brodie E.L."/>
            <person name="Williams K.H."/>
            <person name="Hubbard S.S."/>
            <person name="Banfield J.F."/>
        </authorList>
    </citation>
    <scope>NUCLEOTIDE SEQUENCE [LARGE SCALE GENOMIC DNA]</scope>
</reference>
<evidence type="ECO:0000256" key="7">
    <source>
        <dbReference type="ARBA" id="ARBA00022840"/>
    </source>
</evidence>
<evidence type="ECO:0000256" key="1">
    <source>
        <dbReference type="ARBA" id="ARBA00004828"/>
    </source>
</evidence>
<dbReference type="InterPro" id="IPR036393">
    <property type="entry name" value="AceGlu_kinase-like_sf"/>
</dbReference>
<gene>
    <name evidence="9" type="primary">argB</name>
    <name evidence="11" type="ORF">A2074_05500</name>
</gene>
<proteinExistence type="inferred from homology"/>
<dbReference type="InterPro" id="IPR037528">
    <property type="entry name" value="ArgB"/>
</dbReference>
<feature type="site" description="Transition state stabilizer" evidence="9">
    <location>
        <position position="32"/>
    </location>
</feature>
<keyword evidence="2 9" id="KW-0055">Arginine biosynthesis</keyword>
<keyword evidence="6 9" id="KW-0418">Kinase</keyword>
<keyword evidence="4 9" id="KW-0808">Transferase</keyword>
<dbReference type="PRINTS" id="PR00474">
    <property type="entry name" value="GLU5KINASE"/>
</dbReference>
<accession>A0A1F2UUW1</accession>
<dbReference type="InterPro" id="IPR001057">
    <property type="entry name" value="Glu/AcGlu_kinase"/>
</dbReference>
<dbReference type="Proteomes" id="UP000178086">
    <property type="component" value="Unassembled WGS sequence"/>
</dbReference>
<evidence type="ECO:0000256" key="4">
    <source>
        <dbReference type="ARBA" id="ARBA00022679"/>
    </source>
</evidence>
<dbReference type="EMBL" id="MELI01000023">
    <property type="protein sequence ID" value="OFW35106.1"/>
    <property type="molecule type" value="Genomic_DNA"/>
</dbReference>
<comment type="function">
    <text evidence="9">Catalyzes the ATP-dependent phosphorylation of N-acetyl-L-glutamate.</text>
</comment>
<evidence type="ECO:0000313" key="11">
    <source>
        <dbReference type="EMBL" id="OFW35106.1"/>
    </source>
</evidence>
<dbReference type="Pfam" id="PF00696">
    <property type="entry name" value="AA_kinase"/>
    <property type="match status" value="1"/>
</dbReference>
<comment type="caution">
    <text evidence="11">The sequence shown here is derived from an EMBL/GenBank/DDBJ whole genome shotgun (WGS) entry which is preliminary data.</text>
</comment>
<feature type="domain" description="Aspartate/glutamate/uridylate kinase" evidence="10">
    <location>
        <begin position="27"/>
        <end position="266"/>
    </location>
</feature>
<comment type="pathway">
    <text evidence="1 9">Amino-acid biosynthesis; L-arginine biosynthesis; N(2)-acetyl-L-ornithine from L-glutamate: step 2/4.</text>
</comment>
<dbReference type="HAMAP" id="MF_00082">
    <property type="entry name" value="ArgB"/>
    <property type="match status" value="1"/>
</dbReference>
<evidence type="ECO:0000256" key="5">
    <source>
        <dbReference type="ARBA" id="ARBA00022741"/>
    </source>
</evidence>
<evidence type="ECO:0000256" key="3">
    <source>
        <dbReference type="ARBA" id="ARBA00022605"/>
    </source>
</evidence>
<feature type="binding site" evidence="9">
    <location>
        <position position="184"/>
    </location>
    <ligand>
        <name>substrate</name>
    </ligand>
</feature>
<evidence type="ECO:0000256" key="2">
    <source>
        <dbReference type="ARBA" id="ARBA00022571"/>
    </source>
</evidence>
<dbReference type="SUPFAM" id="SSF53633">
    <property type="entry name" value="Carbamate kinase-like"/>
    <property type="match status" value="1"/>
</dbReference>
<dbReference type="GO" id="GO:0042450">
    <property type="term" value="P:L-arginine biosynthetic process via ornithine"/>
    <property type="evidence" value="ECO:0007669"/>
    <property type="project" value="UniProtKB-UniRule"/>
</dbReference>
<protein>
    <recommendedName>
        <fullName evidence="9">Acetylglutamate kinase</fullName>
        <ecNumber evidence="9">2.7.2.8</ecNumber>
    </recommendedName>
    <alternativeName>
        <fullName evidence="9">N-acetyl-L-glutamate 5-phosphotransferase</fullName>
    </alternativeName>
    <alternativeName>
        <fullName evidence="9">NAG kinase</fullName>
        <shortName evidence="9">NAGK</shortName>
    </alternativeName>
</protein>
<feature type="site" description="Transition state stabilizer" evidence="9">
    <location>
        <position position="247"/>
    </location>
</feature>
<keyword evidence="7 9" id="KW-0067">ATP-binding</keyword>
<feature type="binding site" evidence="9">
    <location>
        <position position="89"/>
    </location>
    <ligand>
        <name>substrate</name>
    </ligand>
</feature>
<name>A0A1F2UUW1_9ACTN</name>
<comment type="subcellular location">
    <subcellularLocation>
        <location evidence="9">Cytoplasm</location>
    </subcellularLocation>
</comment>
<dbReference type="GO" id="GO:0005524">
    <property type="term" value="F:ATP binding"/>
    <property type="evidence" value="ECO:0007669"/>
    <property type="project" value="UniProtKB-UniRule"/>
</dbReference>
<dbReference type="FunFam" id="3.40.1160.10:FF:000004">
    <property type="entry name" value="Acetylglutamate kinase"/>
    <property type="match status" value="1"/>
</dbReference>
<dbReference type="InterPro" id="IPR041727">
    <property type="entry name" value="NAGK-C"/>
</dbReference>
<dbReference type="PIRSF" id="PIRSF000728">
    <property type="entry name" value="NAGK"/>
    <property type="match status" value="1"/>
</dbReference>
<sequence length="289" mass="31406">MVHMEEVMGKAQILTEALPYIKEYHGKTVVIKYGGAAMEQADLKETVATDIVLMKYVGLNPIIVHGGGPEISRQMKAMGKEAKFINGLRVTDKETMEIVKMVLVGKINKEIVSLINRHGELSVGVSGDDGNLIMAKKKATDGYDLGYVGEVTKINRKLLENLINDDFIPVVATVGVGEDGMSYNINADKVAGEIAAALNADKIIFLTDVDGLYEDFDDKDSLISELSIEECERRLAGREINQGMIPKVEGCVNAVKSGVKRAHILNGTTPHALLLEIFTDEGVGTMITK</sequence>
<dbReference type="GO" id="GO:0005737">
    <property type="term" value="C:cytoplasm"/>
    <property type="evidence" value="ECO:0007669"/>
    <property type="project" value="UniProtKB-SubCell"/>
</dbReference>
<evidence type="ECO:0000256" key="8">
    <source>
        <dbReference type="ARBA" id="ARBA00048141"/>
    </source>
</evidence>
<comment type="similarity">
    <text evidence="9">Belongs to the acetylglutamate kinase family. ArgB subfamily.</text>
</comment>
<dbReference type="EC" id="2.7.2.8" evidence="9"/>
<keyword evidence="5 9" id="KW-0547">Nucleotide-binding</keyword>
<dbReference type="CDD" id="cd04250">
    <property type="entry name" value="AAK_NAGK-C"/>
    <property type="match status" value="1"/>
</dbReference>
<dbReference type="InterPro" id="IPR004662">
    <property type="entry name" value="AcgluKinase_fam"/>
</dbReference>
<dbReference type="NCBIfam" id="TIGR00761">
    <property type="entry name" value="argB"/>
    <property type="match status" value="1"/>
</dbReference>
<dbReference type="PANTHER" id="PTHR23342">
    <property type="entry name" value="N-ACETYLGLUTAMATE SYNTHASE"/>
    <property type="match status" value="1"/>
</dbReference>
<keyword evidence="9" id="KW-0963">Cytoplasm</keyword>
<dbReference type="PANTHER" id="PTHR23342:SF0">
    <property type="entry name" value="N-ACETYLGLUTAMATE SYNTHASE, MITOCHONDRIAL"/>
    <property type="match status" value="1"/>
</dbReference>
<comment type="catalytic activity">
    <reaction evidence="8 9">
        <text>N-acetyl-L-glutamate + ATP = N-acetyl-L-glutamyl 5-phosphate + ADP</text>
        <dbReference type="Rhea" id="RHEA:14629"/>
        <dbReference type="ChEBI" id="CHEBI:30616"/>
        <dbReference type="ChEBI" id="CHEBI:44337"/>
        <dbReference type="ChEBI" id="CHEBI:57936"/>
        <dbReference type="ChEBI" id="CHEBI:456216"/>
        <dbReference type="EC" id="2.7.2.8"/>
    </reaction>
</comment>
<keyword evidence="3 9" id="KW-0028">Amino-acid biosynthesis</keyword>
<evidence type="ECO:0000256" key="6">
    <source>
        <dbReference type="ARBA" id="ARBA00022777"/>
    </source>
</evidence>